<name>A0AAU9JPM3_9CILI</name>
<keyword evidence="3" id="KW-1185">Reference proteome</keyword>
<sequence length="473" mass="51432">MLKASCFLLALLMVASAQELRGTPNLKISTDDVYEFLGGFMNGLEGKVSTPGPCYQALASTNEDFVAIISDVVRVLNGDNSAVSQLITDSEALLPLLLPLESQCQWGLLYNQTKALIAGGYSTILLRYSMHIKTMTADILTIKNCNANYTACGYAAGEILRIELNWKLNTNLKADPKPKPTGADLFELLAGMLSGLEGPVKTPGKCYVAISGSSETIGAIVSDVSRILDGDYSAVSQLIVDIEALKPELEPISKVCDWKTFITAVNSSIHDYKAVVLRYTLHAKEVDKDLESVKSCSTNYTACGYGIGDIIRILISWNLNNPQLHATNYETTVKSWAVIAAGFLSGLEGPNTTPGPCYTELEKLGNLLQTLFTEGSSIFGGNFNVVQDFINNAKGLVPEEKAIAKICPFKGLVESIKNIMKPDGYKIVLLRYYKYYQSINADIATIEQCSADYLKCGESAGNIAFILLNWNLQ</sequence>
<feature type="signal peptide" evidence="1">
    <location>
        <begin position="1"/>
        <end position="17"/>
    </location>
</feature>
<keyword evidence="1" id="KW-0732">Signal</keyword>
<protein>
    <submittedName>
        <fullName evidence="2">Uncharacterized protein</fullName>
    </submittedName>
</protein>
<evidence type="ECO:0000313" key="2">
    <source>
        <dbReference type="EMBL" id="CAG9325430.1"/>
    </source>
</evidence>
<feature type="chain" id="PRO_5043526963" evidence="1">
    <location>
        <begin position="18"/>
        <end position="473"/>
    </location>
</feature>
<accession>A0AAU9JPM3</accession>
<dbReference type="EMBL" id="CAJZBQ010000038">
    <property type="protein sequence ID" value="CAG9325430.1"/>
    <property type="molecule type" value="Genomic_DNA"/>
</dbReference>
<evidence type="ECO:0000313" key="3">
    <source>
        <dbReference type="Proteomes" id="UP001162131"/>
    </source>
</evidence>
<gene>
    <name evidence="2" type="ORF">BSTOLATCC_MIC38684</name>
</gene>
<dbReference type="AlphaFoldDB" id="A0AAU9JPM3"/>
<reference evidence="2" key="1">
    <citation type="submission" date="2021-09" db="EMBL/GenBank/DDBJ databases">
        <authorList>
            <consortium name="AG Swart"/>
            <person name="Singh M."/>
            <person name="Singh A."/>
            <person name="Seah K."/>
            <person name="Emmerich C."/>
        </authorList>
    </citation>
    <scope>NUCLEOTIDE SEQUENCE</scope>
    <source>
        <strain evidence="2">ATCC30299</strain>
    </source>
</reference>
<dbReference type="Proteomes" id="UP001162131">
    <property type="component" value="Unassembled WGS sequence"/>
</dbReference>
<evidence type="ECO:0000256" key="1">
    <source>
        <dbReference type="SAM" id="SignalP"/>
    </source>
</evidence>
<comment type="caution">
    <text evidence="2">The sequence shown here is derived from an EMBL/GenBank/DDBJ whole genome shotgun (WGS) entry which is preliminary data.</text>
</comment>
<proteinExistence type="predicted"/>
<organism evidence="2 3">
    <name type="scientific">Blepharisma stoltei</name>
    <dbReference type="NCBI Taxonomy" id="1481888"/>
    <lineage>
        <taxon>Eukaryota</taxon>
        <taxon>Sar</taxon>
        <taxon>Alveolata</taxon>
        <taxon>Ciliophora</taxon>
        <taxon>Postciliodesmatophora</taxon>
        <taxon>Heterotrichea</taxon>
        <taxon>Heterotrichida</taxon>
        <taxon>Blepharismidae</taxon>
        <taxon>Blepharisma</taxon>
    </lineage>
</organism>